<accession>A0A564Y0B0</accession>
<evidence type="ECO:0000313" key="4">
    <source>
        <dbReference type="Proteomes" id="UP000321570"/>
    </source>
</evidence>
<dbReference type="InterPro" id="IPR043785">
    <property type="entry name" value="DUF5727"/>
</dbReference>
<name>A0A564Y0B0_HYMDI</name>
<protein>
    <recommendedName>
        <fullName evidence="2">DUF5727 domain-containing protein</fullName>
    </recommendedName>
</protein>
<keyword evidence="1" id="KW-0732">Signal</keyword>
<dbReference type="EMBL" id="CABIJS010000023">
    <property type="protein sequence ID" value="VUZ39994.1"/>
    <property type="molecule type" value="Genomic_DNA"/>
</dbReference>
<evidence type="ECO:0000259" key="2">
    <source>
        <dbReference type="Pfam" id="PF18997"/>
    </source>
</evidence>
<sequence>MIQLGFVMLCFFSSTFVESGEVLGSRVITSSSGKVGSMYFKSAGDLGIFLHKIGSSRLELLTIRSGECIVDGKILGSPCNMTADRIVITFNEVPDYNRLLLTKSRPVYTVYFVKDCEFPTPEDGEIIEEKSIPLYRFLRGKTEENVVFAMKGTDYRGITLYRDDSKLCEWEDSIPETGECANLIMDNDNGLLIFNATFSKPSNKTFETLTWGRYLMEISVNLDWTNSGEAPEVKACGKSATTSNGYRNLQSYLLTIGLMSLAYR</sequence>
<feature type="chain" id="PRO_5022036536" description="DUF5727 domain-containing protein" evidence="1">
    <location>
        <begin position="20"/>
        <end position="264"/>
    </location>
</feature>
<keyword evidence="4" id="KW-1185">Reference proteome</keyword>
<gene>
    <name evidence="3" type="ORF">WMSIL1_LOCUS1126</name>
</gene>
<feature type="domain" description="DUF5727" evidence="2">
    <location>
        <begin position="62"/>
        <end position="238"/>
    </location>
</feature>
<organism evidence="3 4">
    <name type="scientific">Hymenolepis diminuta</name>
    <name type="common">Rat tapeworm</name>
    <dbReference type="NCBI Taxonomy" id="6216"/>
    <lineage>
        <taxon>Eukaryota</taxon>
        <taxon>Metazoa</taxon>
        <taxon>Spiralia</taxon>
        <taxon>Lophotrochozoa</taxon>
        <taxon>Platyhelminthes</taxon>
        <taxon>Cestoda</taxon>
        <taxon>Eucestoda</taxon>
        <taxon>Cyclophyllidea</taxon>
        <taxon>Hymenolepididae</taxon>
        <taxon>Hymenolepis</taxon>
    </lineage>
</organism>
<evidence type="ECO:0000313" key="3">
    <source>
        <dbReference type="EMBL" id="VUZ39994.1"/>
    </source>
</evidence>
<dbReference type="Proteomes" id="UP000321570">
    <property type="component" value="Unassembled WGS sequence"/>
</dbReference>
<feature type="signal peptide" evidence="1">
    <location>
        <begin position="1"/>
        <end position="19"/>
    </location>
</feature>
<evidence type="ECO:0000256" key="1">
    <source>
        <dbReference type="SAM" id="SignalP"/>
    </source>
</evidence>
<proteinExistence type="predicted"/>
<reference evidence="3 4" key="1">
    <citation type="submission" date="2019-07" db="EMBL/GenBank/DDBJ databases">
        <authorList>
            <person name="Jastrzebski P J."/>
            <person name="Paukszto L."/>
            <person name="Jastrzebski P J."/>
        </authorList>
    </citation>
    <scope>NUCLEOTIDE SEQUENCE [LARGE SCALE GENOMIC DNA]</scope>
    <source>
        <strain evidence="3 4">WMS-il1</strain>
    </source>
</reference>
<dbReference type="AlphaFoldDB" id="A0A564Y0B0"/>
<dbReference type="Pfam" id="PF18997">
    <property type="entry name" value="DUF5727"/>
    <property type="match status" value="1"/>
</dbReference>